<evidence type="ECO:0000256" key="3">
    <source>
        <dbReference type="SAM" id="Coils"/>
    </source>
</evidence>
<dbReference type="HOGENOM" id="CLU_154558_12_0_6"/>
<name>A0A0C4WUD3_9GAMM</name>
<reference evidence="4 5" key="1">
    <citation type="journal article" date="2015" name="PLoS ONE">
        <title>Azotobacter Genomes: The Genome of Azotobacter chroococcum NCIMB 8003 (ATCC 4412).</title>
        <authorList>
            <person name="Robson R.L."/>
            <person name="Jones R."/>
            <person name="Robson R.M."/>
            <person name="Schwartz A."/>
            <person name="Richardson T.H."/>
        </authorList>
    </citation>
    <scope>NUCLEOTIDE SEQUENCE [LARGE SCALE GENOMIC DNA]</scope>
    <source>
        <strain evidence="4 5">NCIMB 8003</strain>
        <plasmid evidence="5">Plasmid pAcX50b</plasmid>
    </source>
</reference>
<organism evidence="4 5">
    <name type="scientific">Azotobacter chroococcum NCIMB 8003</name>
    <dbReference type="NCBI Taxonomy" id="1328314"/>
    <lineage>
        <taxon>Bacteria</taxon>
        <taxon>Pseudomonadati</taxon>
        <taxon>Pseudomonadota</taxon>
        <taxon>Gammaproteobacteria</taxon>
        <taxon>Pseudomonadales</taxon>
        <taxon>Pseudomonadaceae</taxon>
        <taxon>Azotobacter</taxon>
    </lineage>
</organism>
<gene>
    <name evidence="4" type="ORF">Achr_b10</name>
</gene>
<dbReference type="InterPro" id="IPR026262">
    <property type="entry name" value="DinJ"/>
</dbReference>
<accession>A0A0C4WUD3</accession>
<feature type="coiled-coil region" evidence="3">
    <location>
        <begin position="69"/>
        <end position="103"/>
    </location>
</feature>
<dbReference type="Pfam" id="PF04221">
    <property type="entry name" value="RelB"/>
    <property type="match status" value="1"/>
</dbReference>
<dbReference type="NCBIfam" id="TIGR02384">
    <property type="entry name" value="RelB_DinJ"/>
    <property type="match status" value="1"/>
</dbReference>
<keyword evidence="3" id="KW-0175">Coiled coil</keyword>
<evidence type="ECO:0000313" key="5">
    <source>
        <dbReference type="Proteomes" id="UP000068210"/>
    </source>
</evidence>
<dbReference type="EMBL" id="CP010417">
    <property type="protein sequence ID" value="AJE23475.1"/>
    <property type="molecule type" value="Genomic_DNA"/>
</dbReference>
<geneLocation type="plasmid" evidence="4 5">
    <name>pAcX50b</name>
</geneLocation>
<dbReference type="Gene3D" id="1.10.1220.10">
    <property type="entry name" value="Met repressor-like"/>
    <property type="match status" value="1"/>
</dbReference>
<dbReference type="InterPro" id="IPR013321">
    <property type="entry name" value="Arc_rbn_hlx_hlx"/>
</dbReference>
<keyword evidence="2" id="KW-1277">Toxin-antitoxin system</keyword>
<dbReference type="GO" id="GO:0006355">
    <property type="term" value="P:regulation of DNA-templated transcription"/>
    <property type="evidence" value="ECO:0007669"/>
    <property type="project" value="InterPro"/>
</dbReference>
<dbReference type="KEGG" id="acx:Achr_b10"/>
<dbReference type="PIRSF" id="PIRSF003108">
    <property type="entry name" value="DinJ"/>
    <property type="match status" value="1"/>
</dbReference>
<proteinExistence type="inferred from homology"/>
<protein>
    <submittedName>
        <fullName evidence="4">RelB/DinJ family Addiction module antitoxin</fullName>
    </submittedName>
</protein>
<comment type="similarity">
    <text evidence="1">Belongs to the RelB/DinJ antitoxin family.</text>
</comment>
<dbReference type="GO" id="GO:0015643">
    <property type="term" value="F:toxic substance binding"/>
    <property type="evidence" value="ECO:0007669"/>
    <property type="project" value="InterPro"/>
</dbReference>
<dbReference type="PANTHER" id="PTHR38781:SF1">
    <property type="entry name" value="ANTITOXIN DINJ-RELATED"/>
    <property type="match status" value="1"/>
</dbReference>
<keyword evidence="4" id="KW-0614">Plasmid</keyword>
<dbReference type="AlphaFoldDB" id="A0A0C4WUD3"/>
<evidence type="ECO:0000256" key="2">
    <source>
        <dbReference type="ARBA" id="ARBA00022649"/>
    </source>
</evidence>
<keyword evidence="5" id="KW-1185">Reference proteome</keyword>
<evidence type="ECO:0000313" key="4">
    <source>
        <dbReference type="EMBL" id="AJE23475.1"/>
    </source>
</evidence>
<dbReference type="InterPro" id="IPR007337">
    <property type="entry name" value="RelB/DinJ"/>
</dbReference>
<dbReference type="GO" id="GO:0000987">
    <property type="term" value="F:cis-regulatory region sequence-specific DNA binding"/>
    <property type="evidence" value="ECO:0007669"/>
    <property type="project" value="InterPro"/>
</dbReference>
<evidence type="ECO:0000256" key="1">
    <source>
        <dbReference type="ARBA" id="ARBA00010562"/>
    </source>
</evidence>
<dbReference type="PANTHER" id="PTHR38781">
    <property type="entry name" value="ANTITOXIN DINJ-RELATED"/>
    <property type="match status" value="1"/>
</dbReference>
<dbReference type="GO" id="GO:0044010">
    <property type="term" value="P:single-species biofilm formation"/>
    <property type="evidence" value="ECO:0007669"/>
    <property type="project" value="InterPro"/>
</dbReference>
<dbReference type="Proteomes" id="UP000068210">
    <property type="component" value="Plasmid pAcX50b"/>
</dbReference>
<dbReference type="GO" id="GO:0006351">
    <property type="term" value="P:DNA-templated transcription"/>
    <property type="evidence" value="ECO:0007669"/>
    <property type="project" value="TreeGrafter"/>
</dbReference>
<sequence length="105" mass="11634">MRYTCGGIPLENAMATHTSMLHIRVDDDIKAQANAALEAMGLSMSEAVRIFLRRVAADQAFPLELKVPNAETRSAMAEAEAIVQAHEARFESIDDLFDDLEKRSQ</sequence>